<dbReference type="InterPro" id="IPR029483">
    <property type="entry name" value="GH97_C"/>
</dbReference>
<comment type="subunit">
    <text evidence="2">Monomer.</text>
</comment>
<protein>
    <submittedName>
        <fullName evidence="7">Glycoside hydrolase family 97 protein</fullName>
    </submittedName>
</protein>
<dbReference type="InterPro" id="IPR014718">
    <property type="entry name" value="GH-type_carb-bd"/>
</dbReference>
<dbReference type="InterPro" id="IPR017853">
    <property type="entry name" value="GH"/>
</dbReference>
<dbReference type="GO" id="GO:0016787">
    <property type="term" value="F:hydrolase activity"/>
    <property type="evidence" value="ECO:0007669"/>
    <property type="project" value="UniProtKB-KW"/>
</dbReference>
<dbReference type="InterPro" id="IPR019563">
    <property type="entry name" value="GH97_catalytic"/>
</dbReference>
<evidence type="ECO:0000259" key="6">
    <source>
        <dbReference type="Pfam" id="PF14509"/>
    </source>
</evidence>
<feature type="domain" description="Glycosyl-hydrolase 97 C-terminal oligomerisation" evidence="6">
    <location>
        <begin position="608"/>
        <end position="708"/>
    </location>
</feature>
<organism evidence="7 8">
    <name type="scientific">Hymenobacter terrestris</name>
    <dbReference type="NCBI Taxonomy" id="2748310"/>
    <lineage>
        <taxon>Bacteria</taxon>
        <taxon>Pseudomonadati</taxon>
        <taxon>Bacteroidota</taxon>
        <taxon>Cytophagia</taxon>
        <taxon>Cytophagales</taxon>
        <taxon>Hymenobacteraceae</taxon>
        <taxon>Hymenobacter</taxon>
    </lineage>
</organism>
<gene>
    <name evidence="7" type="ORF">HW556_04265</name>
</gene>
<comment type="caution">
    <text evidence="7">The sequence shown here is derived from an EMBL/GenBank/DDBJ whole genome shotgun (WGS) entry which is preliminary data.</text>
</comment>
<dbReference type="SUPFAM" id="SSF51445">
    <property type="entry name" value="(Trans)glycosidases"/>
    <property type="match status" value="1"/>
</dbReference>
<keyword evidence="7" id="KW-0378">Hydrolase</keyword>
<dbReference type="EMBL" id="JABKAV010000007">
    <property type="protein sequence ID" value="NVO84089.1"/>
    <property type="molecule type" value="Genomic_DNA"/>
</dbReference>
<dbReference type="PANTHER" id="PTHR35803:SF1">
    <property type="entry name" value="GLUCAN 1,4-ALPHA-GLUCOSIDASE SUSB"/>
    <property type="match status" value="1"/>
</dbReference>
<dbReference type="PANTHER" id="PTHR35803">
    <property type="entry name" value="GLUCAN 1,4-ALPHA-GLUCOSIDASE SUSB-RELATED"/>
    <property type="match status" value="1"/>
</dbReference>
<dbReference type="InterPro" id="IPR013785">
    <property type="entry name" value="Aldolase_TIM"/>
</dbReference>
<evidence type="ECO:0000256" key="2">
    <source>
        <dbReference type="ARBA" id="ARBA00011245"/>
    </source>
</evidence>
<reference evidence="7 8" key="1">
    <citation type="submission" date="2020-05" db="EMBL/GenBank/DDBJ databases">
        <title>Hymenobacter terrestris sp. nov. and Hymenobacter lapidiphilus sp. nov., isolated from regoliths in Antarctica.</title>
        <authorList>
            <person name="Sedlacek I."/>
            <person name="Pantucek R."/>
            <person name="Zeman M."/>
            <person name="Holochova P."/>
            <person name="Kralova S."/>
            <person name="Stankova E."/>
            <person name="Sedo O."/>
            <person name="Micenkova L."/>
            <person name="Svec P."/>
            <person name="Gupta V."/>
            <person name="Sood U."/>
            <person name="Korpole U.S."/>
            <person name="Lal R."/>
        </authorList>
    </citation>
    <scope>NUCLEOTIDE SEQUENCE [LARGE SCALE GENOMIC DNA]</scope>
    <source>
        <strain evidence="7 8">P5252</strain>
    </source>
</reference>
<keyword evidence="3" id="KW-0106">Calcium</keyword>
<evidence type="ECO:0000313" key="7">
    <source>
        <dbReference type="EMBL" id="NVO84089.1"/>
    </source>
</evidence>
<keyword evidence="8" id="KW-1185">Reference proteome</keyword>
<feature type="domain" description="Glycosyl-hydrolase 97 N-terminal" evidence="5">
    <location>
        <begin position="33"/>
        <end position="299"/>
    </location>
</feature>
<dbReference type="InterPro" id="IPR029486">
    <property type="entry name" value="GH97_N"/>
</dbReference>
<evidence type="ECO:0000256" key="3">
    <source>
        <dbReference type="ARBA" id="ARBA00022837"/>
    </source>
</evidence>
<evidence type="ECO:0000313" key="8">
    <source>
        <dbReference type="Proteomes" id="UP000626554"/>
    </source>
</evidence>
<evidence type="ECO:0000259" key="4">
    <source>
        <dbReference type="Pfam" id="PF10566"/>
    </source>
</evidence>
<comment type="cofactor">
    <cofactor evidence="1">
        <name>Ca(2+)</name>
        <dbReference type="ChEBI" id="CHEBI:29108"/>
    </cofactor>
</comment>
<name>A0ABX2Q2Z4_9BACT</name>
<dbReference type="RefSeq" id="WP_176898287.1">
    <property type="nucleotide sequence ID" value="NZ_JABKAV010000007.1"/>
</dbReference>
<dbReference type="Gene3D" id="3.20.20.70">
    <property type="entry name" value="Aldolase class I"/>
    <property type="match status" value="1"/>
</dbReference>
<dbReference type="Gene3D" id="2.70.98.10">
    <property type="match status" value="1"/>
</dbReference>
<proteinExistence type="predicted"/>
<evidence type="ECO:0000259" key="5">
    <source>
        <dbReference type="Pfam" id="PF14508"/>
    </source>
</evidence>
<feature type="domain" description="Glycosyl-hydrolase 97 catalytic" evidence="4">
    <location>
        <begin position="317"/>
        <end position="513"/>
    </location>
</feature>
<evidence type="ECO:0000256" key="1">
    <source>
        <dbReference type="ARBA" id="ARBA00001913"/>
    </source>
</evidence>
<sequence>MLTSLVSWRAGRGLLLLMFLWTSATLARAEEQLQSPDKQLTLSVDLTADGTPTYRLTYKGRAVLKPGQLGLELNGAPNLTNGFVQANAVRKSIDESWNPVWGEVKTIRNHYNELALTLTQPATKRTMLVRFRLFDDGLGFRYEFPRQPELGYFVVKEEKTQFALAGDHKAFWLPGDYDTQEYSTVTSKLSEVRGLMKAAITENASQTQFSPTGLQTPLMLKSADGIYINLHEAALVDYSTMSLDLDDKTFTLSAHLTPDAQGNKGNLQTPSTSPWRTVIVSDRAAAILESKLVLNLNEPTKYKDTSWIKPIKYVGVWWEMITGKSSWSYTNMENIKLDSIDYAKVKPNGTHAANTAHVKEYIDFAAKHKMDAVLVEGWNTGWEDWFGKHKEYVFDFVTPYPDFDIAELNRYAHEKGVNIIMHHETSGSSRNYERFMEPAYELMNKYGYNAVKSGYVGDILPLGEYHYGQWMNNHYLHAITEAAKHRIMVNAHEAVRPTGLARTYPNLIGNEAARGTEFQAFGGSNPDHTTILPFTRLIGGPMDYTPGIFEMDVSKYNPNNNSHVNSTIGGQLALYVTMYSPLQMAADLPETYNKFLDAFQFIEDVPVDWDDTRVLEAEPGDYITIARLQKGGSNWFIGSVCDEQGRTSNLDFSFLPRGKKYTATIYADGPQAHYKTNPQAYAIRKITVTSKTKLKQVCAPGGGYAISVVER</sequence>
<dbReference type="InterPro" id="IPR052720">
    <property type="entry name" value="Glycosyl_hydrolase_97"/>
</dbReference>
<dbReference type="Pfam" id="PF14509">
    <property type="entry name" value="GH97_C"/>
    <property type="match status" value="1"/>
</dbReference>
<accession>A0ABX2Q2Z4</accession>
<dbReference type="Pfam" id="PF10566">
    <property type="entry name" value="Glyco_hydro_97"/>
    <property type="match status" value="1"/>
</dbReference>
<dbReference type="Pfam" id="PF14508">
    <property type="entry name" value="GH97_N"/>
    <property type="match status" value="1"/>
</dbReference>
<dbReference type="Proteomes" id="UP000626554">
    <property type="component" value="Unassembled WGS sequence"/>
</dbReference>